<dbReference type="RefSeq" id="WP_124740561.1">
    <property type="nucleotide sequence ID" value="NZ_CP034088.1"/>
</dbReference>
<feature type="transmembrane region" description="Helical" evidence="1">
    <location>
        <begin position="20"/>
        <end position="36"/>
    </location>
</feature>
<feature type="transmembrane region" description="Helical" evidence="1">
    <location>
        <begin position="149"/>
        <end position="169"/>
    </location>
</feature>
<accession>A0A3G8MB05</accession>
<keyword evidence="2" id="KW-0614">Plasmid</keyword>
<dbReference type="KEGG" id="mros:EHO51_19840"/>
<evidence type="ECO:0000313" key="5">
    <source>
        <dbReference type="Proteomes" id="UP000424673"/>
    </source>
</evidence>
<evidence type="ECO:0000313" key="3">
    <source>
        <dbReference type="EMBL" id="QGM95915.1"/>
    </source>
</evidence>
<keyword evidence="1" id="KW-0812">Transmembrane</keyword>
<geneLocation type="plasmid" evidence="4">
    <name>pgw6_2</name>
</geneLocation>
<geneLocation type="plasmid" evidence="3 5">
    <name>unnamed2</name>
</geneLocation>
<dbReference type="InterPro" id="IPR011435">
    <property type="entry name" value="UmpAB"/>
</dbReference>
<evidence type="ECO:0000313" key="2">
    <source>
        <dbReference type="EMBL" id="AZG79061.1"/>
    </source>
</evidence>
<gene>
    <name evidence="2" type="ORF">EHO51_19840</name>
    <name evidence="3" type="ORF">F7D13_17685</name>
</gene>
<organism evidence="2 4">
    <name type="scientific">Methylocystis rosea</name>
    <dbReference type="NCBI Taxonomy" id="173366"/>
    <lineage>
        <taxon>Bacteria</taxon>
        <taxon>Pseudomonadati</taxon>
        <taxon>Pseudomonadota</taxon>
        <taxon>Alphaproteobacteria</taxon>
        <taxon>Hyphomicrobiales</taxon>
        <taxon>Methylocystaceae</taxon>
        <taxon>Methylocystis</taxon>
    </lineage>
</organism>
<keyword evidence="5" id="KW-1185">Reference proteome</keyword>
<evidence type="ECO:0000256" key="1">
    <source>
        <dbReference type="SAM" id="Phobius"/>
    </source>
</evidence>
<dbReference type="Proteomes" id="UP000424673">
    <property type="component" value="Plasmid unnamed2"/>
</dbReference>
<keyword evidence="1" id="KW-1133">Transmembrane helix</keyword>
<dbReference type="EMBL" id="CP044330">
    <property type="protein sequence ID" value="QGM95915.1"/>
    <property type="molecule type" value="Genomic_DNA"/>
</dbReference>
<geneLocation type="plasmid" evidence="2">
    <name>pGW6_2</name>
</geneLocation>
<feature type="transmembrane region" description="Helical" evidence="1">
    <location>
        <begin position="121"/>
        <end position="143"/>
    </location>
</feature>
<keyword evidence="1" id="KW-0472">Membrane</keyword>
<proteinExistence type="predicted"/>
<dbReference type="Proteomes" id="UP000273982">
    <property type="component" value="Plasmid pGW6_2"/>
</dbReference>
<sequence length="242" mass="25537">MKLASLLDEFRVVAESVTEAVLPLLALFLVFQALFLKLPRRSVLDILTGTLMAAAGLLLFLVGVEMSFMPFGRSIGEAIGAMPEKWLLAPIGFLLGFVTTWSEPAVRIFADQVEEASTGSISAPTVLYTVSIGVALSVALGLFRIAYGIPLLFLLAPGYVLVIVIMWLCEKDFVAIAVDAGGVATGPMANTFLLALALGAADLANGNTIVEGLGLVSLIALAPMVSVMTLGLLVRWTGPRQE</sequence>
<evidence type="ECO:0000313" key="4">
    <source>
        <dbReference type="Proteomes" id="UP000273982"/>
    </source>
</evidence>
<feature type="transmembrane region" description="Helical" evidence="1">
    <location>
        <begin position="43"/>
        <end position="66"/>
    </location>
</feature>
<reference evidence="3 5" key="2">
    <citation type="journal article" date="2021" name="AMB Express">
        <title>Isolation and characterisation of Methylocystis spp. for poly-3-hydroxybutyrate production using waste methane feedstocks.</title>
        <authorList>
            <person name="Rumah B.L."/>
            <person name="Stead C.E."/>
            <person name="Claxton Stevens B.H."/>
            <person name="Minton N.P."/>
            <person name="Grosse-Honebrink A."/>
            <person name="Zhang Y."/>
        </authorList>
    </citation>
    <scope>NUCLEOTIDE SEQUENCE [LARGE SCALE GENOMIC DNA]</scope>
    <source>
        <strain evidence="3 5">BRCS1</strain>
        <plasmid evidence="3 5">unnamed2</plasmid>
    </source>
</reference>
<feature type="transmembrane region" description="Helical" evidence="1">
    <location>
        <begin position="86"/>
        <end position="109"/>
    </location>
</feature>
<feature type="transmembrane region" description="Helical" evidence="1">
    <location>
        <begin position="176"/>
        <end position="201"/>
    </location>
</feature>
<protein>
    <submittedName>
        <fullName evidence="2">DUF1538 domain-containing protein</fullName>
    </submittedName>
</protein>
<dbReference type="AlphaFoldDB" id="A0A3G8MB05"/>
<feature type="transmembrane region" description="Helical" evidence="1">
    <location>
        <begin position="213"/>
        <end position="234"/>
    </location>
</feature>
<dbReference type="EMBL" id="CP034088">
    <property type="protein sequence ID" value="AZG79061.1"/>
    <property type="molecule type" value="Genomic_DNA"/>
</dbReference>
<name>A0A3G8MB05_9HYPH</name>
<dbReference type="Pfam" id="PF07556">
    <property type="entry name" value="DUF1538"/>
    <property type="match status" value="1"/>
</dbReference>
<reference evidence="2 4" key="1">
    <citation type="submission" date="2018-11" db="EMBL/GenBank/DDBJ databases">
        <title>Genome squencing of methanotrophic bacteria isolated from alkaline groundwater in Korea.</title>
        <authorList>
            <person name="Nguyen L.N."/>
        </authorList>
    </citation>
    <scope>NUCLEOTIDE SEQUENCE [LARGE SCALE GENOMIC DNA]</scope>
    <source>
        <strain evidence="2 4">GW6</strain>
        <plasmid evidence="4">pgw6_2</plasmid>
        <plasmid evidence="2">pGW6_2</plasmid>
    </source>
</reference>